<dbReference type="InterPro" id="IPR004088">
    <property type="entry name" value="KH_dom_type_1"/>
</dbReference>
<dbReference type="Proteomes" id="UP001165289">
    <property type="component" value="Unassembled WGS sequence"/>
</dbReference>
<feature type="compositionally biased region" description="Polar residues" evidence="3">
    <location>
        <begin position="309"/>
        <end position="319"/>
    </location>
</feature>
<name>A0AAV7JXK1_9METZ</name>
<organism evidence="5 6">
    <name type="scientific">Oopsacas minuta</name>
    <dbReference type="NCBI Taxonomy" id="111878"/>
    <lineage>
        <taxon>Eukaryota</taxon>
        <taxon>Metazoa</taxon>
        <taxon>Porifera</taxon>
        <taxon>Hexactinellida</taxon>
        <taxon>Hexasterophora</taxon>
        <taxon>Lyssacinosida</taxon>
        <taxon>Leucopsacidae</taxon>
        <taxon>Oopsacas</taxon>
    </lineage>
</organism>
<dbReference type="SUPFAM" id="SSF54791">
    <property type="entry name" value="Eukaryotic type KH-domain (KH-domain type I)"/>
    <property type="match status" value="1"/>
</dbReference>
<evidence type="ECO:0000259" key="4">
    <source>
        <dbReference type="SMART" id="SM00322"/>
    </source>
</evidence>
<dbReference type="PANTHER" id="PTHR10288">
    <property type="entry name" value="KH DOMAIN CONTAINING RNA BINDING PROTEIN"/>
    <property type="match status" value="1"/>
</dbReference>
<dbReference type="SMART" id="SM00322">
    <property type="entry name" value="KH"/>
    <property type="match status" value="1"/>
</dbReference>
<reference evidence="5 6" key="1">
    <citation type="journal article" date="2023" name="BMC Biol.">
        <title>The compact genome of the sponge Oopsacas minuta (Hexactinellida) is lacking key metazoan core genes.</title>
        <authorList>
            <person name="Santini S."/>
            <person name="Schenkelaars Q."/>
            <person name="Jourda C."/>
            <person name="Duchesne M."/>
            <person name="Belahbib H."/>
            <person name="Rocher C."/>
            <person name="Selva M."/>
            <person name="Riesgo A."/>
            <person name="Vervoort M."/>
            <person name="Leys S.P."/>
            <person name="Kodjabachian L."/>
            <person name="Le Bivic A."/>
            <person name="Borchiellini C."/>
            <person name="Claverie J.M."/>
            <person name="Renard E."/>
        </authorList>
    </citation>
    <scope>NUCLEOTIDE SEQUENCE [LARGE SCALE GENOMIC DNA]</scope>
    <source>
        <strain evidence="5">SPO-2</strain>
    </source>
</reference>
<keyword evidence="1" id="KW-0677">Repeat</keyword>
<comment type="caution">
    <text evidence="5">The sequence shown here is derived from an EMBL/GenBank/DDBJ whole genome shotgun (WGS) entry which is preliminary data.</text>
</comment>
<gene>
    <name evidence="5" type="ORF">LOD99_3754</name>
</gene>
<dbReference type="PROSITE" id="PS50084">
    <property type="entry name" value="KH_TYPE_1"/>
    <property type="match status" value="1"/>
</dbReference>
<dbReference type="Pfam" id="PF00013">
    <property type="entry name" value="KH_1"/>
    <property type="match status" value="1"/>
</dbReference>
<evidence type="ECO:0000256" key="1">
    <source>
        <dbReference type="ARBA" id="ARBA00022737"/>
    </source>
</evidence>
<dbReference type="AlphaFoldDB" id="A0AAV7JXK1"/>
<dbReference type="GO" id="GO:0003723">
    <property type="term" value="F:RNA binding"/>
    <property type="evidence" value="ECO:0007669"/>
    <property type="project" value="UniProtKB-UniRule"/>
</dbReference>
<evidence type="ECO:0000313" key="5">
    <source>
        <dbReference type="EMBL" id="KAI6653229.1"/>
    </source>
</evidence>
<dbReference type="InterPro" id="IPR004087">
    <property type="entry name" value="KH_dom"/>
</dbReference>
<accession>A0AAV7JXK1</accession>
<dbReference type="Gene3D" id="3.30.1370.10">
    <property type="entry name" value="K Homology domain, type 1"/>
    <property type="match status" value="1"/>
</dbReference>
<keyword evidence="2" id="KW-0694">RNA-binding</keyword>
<evidence type="ECO:0000313" key="6">
    <source>
        <dbReference type="Proteomes" id="UP001165289"/>
    </source>
</evidence>
<keyword evidence="5" id="KW-0687">Ribonucleoprotein</keyword>
<dbReference type="InterPro" id="IPR036612">
    <property type="entry name" value="KH_dom_type_1_sf"/>
</dbReference>
<feature type="domain" description="K Homology" evidence="4">
    <location>
        <begin position="149"/>
        <end position="220"/>
    </location>
</feature>
<evidence type="ECO:0000256" key="2">
    <source>
        <dbReference type="PROSITE-ProRule" id="PRU00117"/>
    </source>
</evidence>
<proteinExistence type="predicted"/>
<dbReference type="EMBL" id="JAKMXF010000288">
    <property type="protein sequence ID" value="KAI6653229.1"/>
    <property type="molecule type" value="Genomic_DNA"/>
</dbReference>
<evidence type="ECO:0000256" key="3">
    <source>
        <dbReference type="SAM" id="MobiDB-lite"/>
    </source>
</evidence>
<dbReference type="GO" id="GO:1990904">
    <property type="term" value="C:ribonucleoprotein complex"/>
    <property type="evidence" value="ECO:0007669"/>
    <property type="project" value="UniProtKB-KW"/>
</dbReference>
<keyword evidence="6" id="KW-1185">Reference proteome</keyword>
<feature type="region of interest" description="Disordered" evidence="3">
    <location>
        <begin position="301"/>
        <end position="343"/>
    </location>
</feature>
<protein>
    <submittedName>
        <fullName evidence="5">Heterogeneous nuclear ribonucleoprotein K-like</fullName>
    </submittedName>
</protein>
<sequence>MSIRRFTEVPDEAAKKRKLDRQLEDSKIERDVFNLPEPETIYDYLFLPKDYARRHRKLIRYERYKGLLSVRILLKGSDAAKLTGDSCETVHRINSILEIRKQFHCDAKLSDGSVFDSERILWLKARQDDFEGILEVLLPFVSFHESSYEEKELQILVPQAFIGCIIGSRGDRVKSIRREAHVNITIYRDCLPHSNERAVSIIGKPGQIKHAVHSIVDFLSVREEEPGHDDPPVIFYEPCKTRWEIPGEYGGYTYEDVSDMIFEDLKKCLGVSQATNTNKPKQTGAKMVDYSAVPPEDELAKTFKDFEQYRSQQNRTGNESPPYKFGKRSSGASKEFGYDSRKY</sequence>